<comment type="caution">
    <text evidence="1">The sequence shown here is derived from an EMBL/GenBank/DDBJ whole genome shotgun (WGS) entry which is preliminary data.</text>
</comment>
<dbReference type="RefSeq" id="WP_065945242.1">
    <property type="nucleotide sequence ID" value="NZ_BPFN01000099.1"/>
</dbReference>
<name>A0A3P1N2T4_ECOLX</name>
<evidence type="ECO:0000313" key="2">
    <source>
        <dbReference type="Proteomes" id="UP000271008"/>
    </source>
</evidence>
<reference evidence="1 2" key="1">
    <citation type="submission" date="2018-11" db="EMBL/GenBank/DDBJ databases">
        <title>Enterobacteriaceae from Patient.</title>
        <authorList>
            <person name="Shen C."/>
            <person name="Yang Y."/>
            <person name="Tian G."/>
        </authorList>
    </citation>
    <scope>NUCLEOTIDE SEQUENCE [LARGE SCALE GENOMIC DNA]</scope>
    <source>
        <strain evidence="1 2">GBGD28</strain>
    </source>
</reference>
<organism evidence="1 2">
    <name type="scientific">Escherichia coli</name>
    <dbReference type="NCBI Taxonomy" id="562"/>
    <lineage>
        <taxon>Bacteria</taxon>
        <taxon>Pseudomonadati</taxon>
        <taxon>Pseudomonadota</taxon>
        <taxon>Gammaproteobacteria</taxon>
        <taxon>Enterobacterales</taxon>
        <taxon>Enterobacteriaceae</taxon>
        <taxon>Escherichia</taxon>
    </lineage>
</organism>
<accession>A0A3P1N2T4</accession>
<dbReference type="EMBL" id="RQTU01000111">
    <property type="protein sequence ID" value="RRD69234.1"/>
    <property type="molecule type" value="Genomic_DNA"/>
</dbReference>
<sequence>MQSIQQTNPARYPGLSIEHGTITQHGRARAVIMNRRGIHQVSLRTAEGRTVTLPVCRLFQWEA</sequence>
<proteinExistence type="predicted"/>
<evidence type="ECO:0000313" key="1">
    <source>
        <dbReference type="EMBL" id="RRD69234.1"/>
    </source>
</evidence>
<protein>
    <submittedName>
        <fullName evidence="1">Uncharacterized protein</fullName>
    </submittedName>
</protein>
<gene>
    <name evidence="1" type="ORF">EIA08_27350</name>
</gene>
<dbReference type="AlphaFoldDB" id="A0A3P1N2T4"/>
<dbReference type="Proteomes" id="UP000271008">
    <property type="component" value="Unassembled WGS sequence"/>
</dbReference>